<evidence type="ECO:0000256" key="3">
    <source>
        <dbReference type="ARBA" id="ARBA00023163"/>
    </source>
</evidence>
<dbReference type="InterPro" id="IPR036388">
    <property type="entry name" value="WH-like_DNA-bd_sf"/>
</dbReference>
<protein>
    <recommendedName>
        <fullName evidence="4">HTH-type transcriptional regulator</fullName>
    </recommendedName>
</protein>
<accession>A0ABT9VB30</accession>
<dbReference type="PANTHER" id="PTHR38465:SF1">
    <property type="entry name" value="HTH-TYPE TRANSCRIPTIONAL REGULATOR MJ1563-RELATED"/>
    <property type="match status" value="1"/>
</dbReference>
<keyword evidence="6" id="KW-1185">Reference proteome</keyword>
<comment type="similarity">
    <text evidence="4">Belongs to the GbsR family.</text>
</comment>
<proteinExistence type="inferred from homology"/>
<evidence type="ECO:0000256" key="4">
    <source>
        <dbReference type="PIRNR" id="PIRNR006707"/>
    </source>
</evidence>
<keyword evidence="1 4" id="KW-0805">Transcription regulation</keyword>
<dbReference type="GO" id="GO:0003677">
    <property type="term" value="F:DNA binding"/>
    <property type="evidence" value="ECO:0007669"/>
    <property type="project" value="UniProtKB-KW"/>
</dbReference>
<name>A0ABT9VB30_9BACI</name>
<comment type="caution">
    <text evidence="5">The sequence shown here is derived from an EMBL/GenBank/DDBJ whole genome shotgun (WGS) entry which is preliminary data.</text>
</comment>
<sequence>MSEDLNRVHESEDVMISAIAQSMTVYGVSASVGRIYGVLYFSDEPLTLDNIKDQVAMSKASVSNGIRELIETEMVTKVWKKGERKDHFIAEKDFLRNFLTYFVKTLRTERNLIHKAIEQTEPIFNEVAENANDDQAEQIANRDMELIQDAKDYLNWLMRLANSFESGDIFNHLPKHDEKENSNDKS</sequence>
<evidence type="ECO:0000313" key="5">
    <source>
        <dbReference type="EMBL" id="MDQ0158146.1"/>
    </source>
</evidence>
<dbReference type="PANTHER" id="PTHR38465">
    <property type="entry name" value="HTH-TYPE TRANSCRIPTIONAL REGULATOR MJ1563-RELATED"/>
    <property type="match status" value="1"/>
</dbReference>
<dbReference type="EMBL" id="JAUSTQ010000001">
    <property type="protein sequence ID" value="MDQ0158146.1"/>
    <property type="molecule type" value="Genomic_DNA"/>
</dbReference>
<dbReference type="InterPro" id="IPR052362">
    <property type="entry name" value="HTH-GbsR_regulator"/>
</dbReference>
<dbReference type="Gene3D" id="1.10.10.10">
    <property type="entry name" value="Winged helix-like DNA-binding domain superfamily/Winged helix DNA-binding domain"/>
    <property type="match status" value="1"/>
</dbReference>
<dbReference type="InterPro" id="IPR036390">
    <property type="entry name" value="WH_DNA-bd_sf"/>
</dbReference>
<dbReference type="RefSeq" id="WP_306973627.1">
    <property type="nucleotide sequence ID" value="NZ_JAUSTQ010000001.1"/>
</dbReference>
<reference evidence="5 6" key="1">
    <citation type="submission" date="2023-07" db="EMBL/GenBank/DDBJ databases">
        <title>Genomic Encyclopedia of Type Strains, Phase IV (KMG-IV): sequencing the most valuable type-strain genomes for metagenomic binning, comparative biology and taxonomic classification.</title>
        <authorList>
            <person name="Goeker M."/>
        </authorList>
    </citation>
    <scope>NUCLEOTIDE SEQUENCE [LARGE SCALE GENOMIC DNA]</scope>
    <source>
        <strain evidence="5 6">DSM 16460</strain>
    </source>
</reference>
<dbReference type="Proteomes" id="UP001224359">
    <property type="component" value="Unassembled WGS sequence"/>
</dbReference>
<evidence type="ECO:0000256" key="1">
    <source>
        <dbReference type="ARBA" id="ARBA00023015"/>
    </source>
</evidence>
<organism evidence="5 6">
    <name type="scientific">Alkalibacillus salilacus</name>
    <dbReference type="NCBI Taxonomy" id="284582"/>
    <lineage>
        <taxon>Bacteria</taxon>
        <taxon>Bacillati</taxon>
        <taxon>Bacillota</taxon>
        <taxon>Bacilli</taxon>
        <taxon>Bacillales</taxon>
        <taxon>Bacillaceae</taxon>
        <taxon>Alkalibacillus</taxon>
    </lineage>
</organism>
<dbReference type="InterPro" id="IPR026282">
    <property type="entry name" value="MJ1563"/>
</dbReference>
<gene>
    <name evidence="5" type="ORF">J2S77_000096</name>
</gene>
<dbReference type="PIRSF" id="PIRSF006707">
    <property type="entry name" value="MJ1563"/>
    <property type="match status" value="1"/>
</dbReference>
<evidence type="ECO:0000313" key="6">
    <source>
        <dbReference type="Proteomes" id="UP001224359"/>
    </source>
</evidence>
<evidence type="ECO:0000256" key="2">
    <source>
        <dbReference type="ARBA" id="ARBA00023125"/>
    </source>
</evidence>
<dbReference type="SUPFAM" id="SSF46785">
    <property type="entry name" value="Winged helix' DNA-binding domain"/>
    <property type="match status" value="1"/>
</dbReference>
<keyword evidence="3 4" id="KW-0804">Transcription</keyword>
<keyword evidence="2 4" id="KW-0238">DNA-binding</keyword>